<dbReference type="EMBL" id="AZGY01000018">
    <property type="protein sequence ID" value="KZZ91465.1"/>
    <property type="molecule type" value="Genomic_DNA"/>
</dbReference>
<sequence>MLTVAAVAAASSSPMGPFSLSLMYNLIKYTKIVQVTPTTAAIMMRAPWSRGVTTVESLDNTAGEVMAIATQLWGKRAETRGMFLELEDLVKLSEATRRIHICDGTPLLPD</sequence>
<proteinExistence type="predicted"/>
<dbReference type="AlphaFoldDB" id="A0A167YKG4"/>
<protein>
    <submittedName>
        <fullName evidence="1">Uncharacterized protein</fullName>
    </submittedName>
</protein>
<evidence type="ECO:0000313" key="1">
    <source>
        <dbReference type="EMBL" id="KZZ91465.1"/>
    </source>
</evidence>
<evidence type="ECO:0000313" key="2">
    <source>
        <dbReference type="Proteomes" id="UP000078544"/>
    </source>
</evidence>
<name>A0A167YKG4_9HYPO</name>
<accession>A0A167YKG4</accession>
<keyword evidence="2" id="KW-1185">Reference proteome</keyword>
<reference evidence="1 2" key="1">
    <citation type="journal article" date="2016" name="Genome Biol. Evol.">
        <title>Divergent and convergent evolution of fungal pathogenicity.</title>
        <authorList>
            <person name="Shang Y."/>
            <person name="Xiao G."/>
            <person name="Zheng P."/>
            <person name="Cen K."/>
            <person name="Zhan S."/>
            <person name="Wang C."/>
        </authorList>
    </citation>
    <scope>NUCLEOTIDE SEQUENCE [LARGE SCALE GENOMIC DNA]</scope>
    <source>
        <strain evidence="1 2">RCEF 2490</strain>
    </source>
</reference>
<dbReference type="Proteomes" id="UP000078544">
    <property type="component" value="Unassembled WGS sequence"/>
</dbReference>
<comment type="caution">
    <text evidence="1">The sequence shown here is derived from an EMBL/GenBank/DDBJ whole genome shotgun (WGS) entry which is preliminary data.</text>
</comment>
<gene>
    <name evidence="1" type="ORF">AAL_06701</name>
</gene>
<organism evidence="1 2">
    <name type="scientific">Moelleriella libera RCEF 2490</name>
    <dbReference type="NCBI Taxonomy" id="1081109"/>
    <lineage>
        <taxon>Eukaryota</taxon>
        <taxon>Fungi</taxon>
        <taxon>Dikarya</taxon>
        <taxon>Ascomycota</taxon>
        <taxon>Pezizomycotina</taxon>
        <taxon>Sordariomycetes</taxon>
        <taxon>Hypocreomycetidae</taxon>
        <taxon>Hypocreales</taxon>
        <taxon>Clavicipitaceae</taxon>
        <taxon>Moelleriella</taxon>
    </lineage>
</organism>